<gene>
    <name evidence="1" type="ORF">EJD98_20845</name>
</gene>
<proteinExistence type="predicted"/>
<dbReference type="Proteomes" id="UP000297792">
    <property type="component" value="Unassembled WGS sequence"/>
</dbReference>
<sequence length="101" mass="9681">MTADSLRADLPGIHALGGAFDAHAADLSAVAAALRSMPSPADALGPIGERFVAAFAASVSAHIDAVAALSTRASAGAVSAGATAAGYDAAGQRAAALLPRV</sequence>
<dbReference type="EMBL" id="RWKA01000012">
    <property type="protein sequence ID" value="TGB39544.1"/>
    <property type="molecule type" value="Genomic_DNA"/>
</dbReference>
<keyword evidence="2" id="KW-1185">Reference proteome</keyword>
<reference evidence="1 2" key="1">
    <citation type="submission" date="2018-12" db="EMBL/GenBank/DDBJ databases">
        <title>Draft genome sequences of Mycolicibacterium peregrinum isolated from a pig with lymphadenitis and from soil on the same Japanese pig farm.</title>
        <authorList>
            <person name="Komatsu T."/>
            <person name="Ohya K."/>
            <person name="Sawai K."/>
            <person name="Odoi J.O."/>
            <person name="Otsu K."/>
            <person name="Ota A."/>
            <person name="Ito T."/>
            <person name="Kawai M."/>
            <person name="Maruyama F."/>
        </authorList>
    </citation>
    <scope>NUCLEOTIDE SEQUENCE [LARGE SCALE GENOMIC DNA]</scope>
    <source>
        <strain evidence="1 2">138</strain>
    </source>
</reference>
<comment type="caution">
    <text evidence="1">The sequence shown here is derived from an EMBL/GenBank/DDBJ whole genome shotgun (WGS) entry which is preliminary data.</text>
</comment>
<evidence type="ECO:0000313" key="2">
    <source>
        <dbReference type="Proteomes" id="UP000297792"/>
    </source>
</evidence>
<dbReference type="AlphaFoldDB" id="A0A4Z0HKQ9"/>
<accession>A0A4Z0HKQ9</accession>
<protein>
    <submittedName>
        <fullName evidence="1">Uncharacterized protein</fullName>
    </submittedName>
</protein>
<dbReference type="RefSeq" id="WP_088304263.1">
    <property type="nucleotide sequence ID" value="NZ_JBLVUY010000002.1"/>
</dbReference>
<organism evidence="1 2">
    <name type="scientific">Mycolicibacterium peregrinum</name>
    <name type="common">Mycobacterium peregrinum</name>
    <dbReference type="NCBI Taxonomy" id="43304"/>
    <lineage>
        <taxon>Bacteria</taxon>
        <taxon>Bacillati</taxon>
        <taxon>Actinomycetota</taxon>
        <taxon>Actinomycetes</taxon>
        <taxon>Mycobacteriales</taxon>
        <taxon>Mycobacteriaceae</taxon>
        <taxon>Mycolicibacterium</taxon>
    </lineage>
</organism>
<name>A0A4Z0HKQ9_MYCPR</name>
<evidence type="ECO:0000313" key="1">
    <source>
        <dbReference type="EMBL" id="TGB39544.1"/>
    </source>
</evidence>